<dbReference type="Pfam" id="PF05597">
    <property type="entry name" value="Phasin"/>
    <property type="match status" value="1"/>
</dbReference>
<sequence length="216" mass="22910">MATLKKSARKKRSTAAADDTLQAQAEKLSKRLGESAQQVWLAGVGAFGRAQAEGGKLFETLVKEGLSLEQSTRKLAGGGVDAVRDAVENRVGQARERAADTWDRLEKVFEDRVQRALRRLEVPSREDLGALIERVDALNGELRHLRGGRATQAAGKAPAAKKAARKTTASPAGAAKRAAPARRPAGPVVAKVAPAKRAAAPKRASRKRNEAPSAAE</sequence>
<dbReference type="Proteomes" id="UP000247346">
    <property type="component" value="Unassembled WGS sequence"/>
</dbReference>
<evidence type="ECO:0000313" key="3">
    <source>
        <dbReference type="Proteomes" id="UP000247346"/>
    </source>
</evidence>
<gene>
    <name evidence="2" type="ORF">XsacCFBP4641_04290</name>
</gene>
<protein>
    <submittedName>
        <fullName evidence="2">Poly(Hydroxyalcanoate) granule associated protein</fullName>
    </submittedName>
</protein>
<dbReference type="RefSeq" id="WP_010342558.1">
    <property type="nucleotide sequence ID" value="NZ_CP132343.1"/>
</dbReference>
<organism evidence="2 3">
    <name type="scientific">Xanthomonas sacchari</name>
    <dbReference type="NCBI Taxonomy" id="56458"/>
    <lineage>
        <taxon>Bacteria</taxon>
        <taxon>Pseudomonadati</taxon>
        <taxon>Pseudomonadota</taxon>
        <taxon>Gammaproteobacteria</taxon>
        <taxon>Lysobacterales</taxon>
        <taxon>Lysobacteraceae</taxon>
        <taxon>Xanthomonas</taxon>
    </lineage>
</organism>
<dbReference type="GeneID" id="93879363"/>
<feature type="compositionally biased region" description="Low complexity" evidence="1">
    <location>
        <begin position="149"/>
        <end position="198"/>
    </location>
</feature>
<feature type="region of interest" description="Disordered" evidence="1">
    <location>
        <begin position="149"/>
        <end position="216"/>
    </location>
</feature>
<dbReference type="InterPro" id="IPR008769">
    <property type="entry name" value="PhaF_PhaI"/>
</dbReference>
<comment type="caution">
    <text evidence="2">The sequence shown here is derived from an EMBL/GenBank/DDBJ whole genome shotgun (WGS) entry which is preliminary data.</text>
</comment>
<accession>A0A2P5Z7J2</accession>
<dbReference type="PANTHER" id="PTHR38664:SF1">
    <property type="entry name" value="SLR0058 PROTEIN"/>
    <property type="match status" value="1"/>
</dbReference>
<dbReference type="AlphaFoldDB" id="A0A2P5Z7J2"/>
<dbReference type="OrthoDB" id="5801582at2"/>
<proteinExistence type="predicted"/>
<dbReference type="NCBIfam" id="TIGR01837">
    <property type="entry name" value="PHA_granule_1"/>
    <property type="match status" value="1"/>
</dbReference>
<dbReference type="STRING" id="56458.SB85_03125"/>
<evidence type="ECO:0000256" key="1">
    <source>
        <dbReference type="SAM" id="MobiDB-lite"/>
    </source>
</evidence>
<name>A0A2P5Z7J2_9XANT</name>
<dbReference type="PANTHER" id="PTHR38664">
    <property type="entry name" value="SLR0058 PROTEIN"/>
    <property type="match status" value="1"/>
</dbReference>
<evidence type="ECO:0000313" key="2">
    <source>
        <dbReference type="EMBL" id="PPU84290.1"/>
    </source>
</evidence>
<reference evidence="2 3" key="1">
    <citation type="submission" date="2016-08" db="EMBL/GenBank/DDBJ databases">
        <authorList>
            <person name="Seilhamer J.J."/>
        </authorList>
    </citation>
    <scope>NUCLEOTIDE SEQUENCE [LARGE SCALE GENOMIC DNA]</scope>
    <source>
        <strain evidence="2 3">CFBP4641</strain>
    </source>
</reference>
<dbReference type="EMBL" id="MDEK01000003">
    <property type="protein sequence ID" value="PPU84290.1"/>
    <property type="molecule type" value="Genomic_DNA"/>
</dbReference>